<keyword evidence="5" id="KW-0560">Oxidoreductase</keyword>
<evidence type="ECO:0000256" key="3">
    <source>
        <dbReference type="ARBA" id="ARBA00022723"/>
    </source>
</evidence>
<dbReference type="GO" id="GO:0046872">
    <property type="term" value="F:metal ion binding"/>
    <property type="evidence" value="ECO:0007669"/>
    <property type="project" value="UniProtKB-KW"/>
</dbReference>
<dbReference type="PANTHER" id="PTHR30600:SF10">
    <property type="entry name" value="BLL6722 PROTEIN"/>
    <property type="match status" value="1"/>
</dbReference>
<evidence type="ECO:0000313" key="11">
    <source>
        <dbReference type="Proteomes" id="UP000464378"/>
    </source>
</evidence>
<evidence type="ECO:0000256" key="2">
    <source>
        <dbReference type="ARBA" id="ARBA00022617"/>
    </source>
</evidence>
<organism evidence="10">
    <name type="scientific">Tuwongella immobilis</name>
    <dbReference type="NCBI Taxonomy" id="692036"/>
    <lineage>
        <taxon>Bacteria</taxon>
        <taxon>Pseudomonadati</taxon>
        <taxon>Planctomycetota</taxon>
        <taxon>Planctomycetia</taxon>
        <taxon>Gemmatales</taxon>
        <taxon>Gemmataceae</taxon>
        <taxon>Tuwongella</taxon>
    </lineage>
</organism>
<dbReference type="InterPro" id="IPR036909">
    <property type="entry name" value="Cyt_c-like_dom_sf"/>
</dbReference>
<name>A0A6C2YW94_9BACT</name>
<evidence type="ECO:0000256" key="1">
    <source>
        <dbReference type="ARBA" id="ARBA00004196"/>
    </source>
</evidence>
<dbReference type="RefSeq" id="WP_232056382.1">
    <property type="nucleotide sequence ID" value="NZ_LR593887.1"/>
</dbReference>
<feature type="chain" id="PRO_5033880760" description="Cytochrome c domain-containing protein" evidence="8">
    <location>
        <begin position="19"/>
        <end position="506"/>
    </location>
</feature>
<evidence type="ECO:0000256" key="8">
    <source>
        <dbReference type="SAM" id="SignalP"/>
    </source>
</evidence>
<keyword evidence="3 7" id="KW-0479">Metal-binding</keyword>
<comment type="subcellular location">
    <subcellularLocation>
        <location evidence="1">Cell envelope</location>
    </subcellularLocation>
</comment>
<dbReference type="Proteomes" id="UP000464378">
    <property type="component" value="Chromosome"/>
</dbReference>
<dbReference type="SUPFAM" id="SSF46626">
    <property type="entry name" value="Cytochrome c"/>
    <property type="match status" value="2"/>
</dbReference>
<dbReference type="GO" id="GO:0020037">
    <property type="term" value="F:heme binding"/>
    <property type="evidence" value="ECO:0007669"/>
    <property type="project" value="InterPro"/>
</dbReference>
<sequence length="506" mass="54722">MKKTHWLMATAAATLVVAGLTLTSRTPETVAADAPTNLDWMVADASLKTPFASEVPITFVTRNQNQKLWDSLPQFWNAGTETVADPLTGKQVTRKIVQIKLPLGLTQAPSIPAENAMTLDKFVLGKKLYFDPILSSDNTVSCASCHDPEKGYSDQSTTSTGIFGKKGGMNAPTVLVSAYNRFQFWDGRAASLEEQSQGPPQNPVEMFDGKSANAWHAAVLRIRSKPEYVAAFQKVFGTLPTRDTVAKAIAAYERTVLAANSLVDRAEVAMRARVEDEESTDYTLKAEDVATVIKEAIAKKDSNALSAIDFDPNTDMDKINDLAKSISNGKALFFGKARCSSCHVGDTFTDHDFHNLGVGVKDGQLPDSQVGRIGSQPTGHKNFAAMGAFKTPTVRGLLGTAPYLHDGSERTLEAVVDFYDRGGNANEFLDPKMRDVDAEAAYIKAKAEGTTYSGPEVVLCGPNKTPIVPRKLNLTASEKKDLVLYMKGLQGDPVDPIVANPEVMPK</sequence>
<keyword evidence="11" id="KW-1185">Reference proteome</keyword>
<dbReference type="InParanoid" id="A0A6C2YW94"/>
<dbReference type="FunCoup" id="A0A6C2YW94">
    <property type="interactions" value="103"/>
</dbReference>
<dbReference type="Gene3D" id="1.10.760.10">
    <property type="entry name" value="Cytochrome c-like domain"/>
    <property type="match status" value="2"/>
</dbReference>
<feature type="domain" description="Cytochrome c" evidence="9">
    <location>
        <begin position="324"/>
        <end position="490"/>
    </location>
</feature>
<keyword evidence="10" id="KW-0575">Peroxidase</keyword>
<dbReference type="Pfam" id="PF03150">
    <property type="entry name" value="CCP_MauG"/>
    <property type="match status" value="1"/>
</dbReference>
<evidence type="ECO:0000259" key="9">
    <source>
        <dbReference type="PROSITE" id="PS51007"/>
    </source>
</evidence>
<gene>
    <name evidence="10" type="ORF">GMBLW1_35560</name>
</gene>
<dbReference type="InterPro" id="IPR009056">
    <property type="entry name" value="Cyt_c-like_dom"/>
</dbReference>
<dbReference type="InterPro" id="IPR004852">
    <property type="entry name" value="Di-haem_cyt_c_peroxidsae"/>
</dbReference>
<protein>
    <recommendedName>
        <fullName evidence="9">Cytochrome c domain-containing protein</fullName>
    </recommendedName>
</protein>
<dbReference type="GO" id="GO:0009055">
    <property type="term" value="F:electron transfer activity"/>
    <property type="evidence" value="ECO:0007669"/>
    <property type="project" value="InterPro"/>
</dbReference>
<keyword evidence="4 8" id="KW-0732">Signal</keyword>
<evidence type="ECO:0000256" key="4">
    <source>
        <dbReference type="ARBA" id="ARBA00022729"/>
    </source>
</evidence>
<dbReference type="PANTHER" id="PTHR30600">
    <property type="entry name" value="CYTOCHROME C PEROXIDASE-RELATED"/>
    <property type="match status" value="1"/>
</dbReference>
<keyword evidence="2 7" id="KW-0349">Heme</keyword>
<dbReference type="GO" id="GO:0030313">
    <property type="term" value="C:cell envelope"/>
    <property type="evidence" value="ECO:0007669"/>
    <property type="project" value="UniProtKB-SubCell"/>
</dbReference>
<dbReference type="KEGG" id="tim:GMBLW1_35560"/>
<reference evidence="10" key="1">
    <citation type="submission" date="2019-04" db="EMBL/GenBank/DDBJ databases">
        <authorList>
            <consortium name="Science for Life Laboratories"/>
        </authorList>
    </citation>
    <scope>NUCLEOTIDE SEQUENCE</scope>
    <source>
        <strain evidence="10">MBLW1</strain>
    </source>
</reference>
<accession>A0A6C2YW94</accession>
<evidence type="ECO:0000256" key="7">
    <source>
        <dbReference type="PROSITE-ProRule" id="PRU00433"/>
    </source>
</evidence>
<dbReference type="EMBL" id="LR586016">
    <property type="protein sequence ID" value="VIP05637.1"/>
    <property type="molecule type" value="Genomic_DNA"/>
</dbReference>
<evidence type="ECO:0000256" key="6">
    <source>
        <dbReference type="ARBA" id="ARBA00023004"/>
    </source>
</evidence>
<dbReference type="EMBL" id="LR593887">
    <property type="protein sequence ID" value="VTS08630.1"/>
    <property type="molecule type" value="Genomic_DNA"/>
</dbReference>
<evidence type="ECO:0000256" key="5">
    <source>
        <dbReference type="ARBA" id="ARBA00023002"/>
    </source>
</evidence>
<dbReference type="PROSITE" id="PS51007">
    <property type="entry name" value="CYTC"/>
    <property type="match status" value="1"/>
</dbReference>
<dbReference type="AlphaFoldDB" id="A0A6C2YW94"/>
<feature type="signal peptide" evidence="8">
    <location>
        <begin position="1"/>
        <end position="18"/>
    </location>
</feature>
<evidence type="ECO:0000313" key="10">
    <source>
        <dbReference type="EMBL" id="VIP05637.1"/>
    </source>
</evidence>
<proteinExistence type="predicted"/>
<dbReference type="GO" id="GO:0004130">
    <property type="term" value="F:cytochrome-c peroxidase activity"/>
    <property type="evidence" value="ECO:0007669"/>
    <property type="project" value="TreeGrafter"/>
</dbReference>
<keyword evidence="6 7" id="KW-0408">Iron</keyword>
<dbReference type="InterPro" id="IPR051395">
    <property type="entry name" value="Cytochrome_c_Peroxidase/MauG"/>
</dbReference>